<comment type="caution">
    <text evidence="2">The sequence shown here is derived from an EMBL/GenBank/DDBJ whole genome shotgun (WGS) entry which is preliminary data.</text>
</comment>
<gene>
    <name evidence="2" type="ORF">KIPB_011019</name>
</gene>
<name>A0A9K3GLZ5_9EUKA</name>
<dbReference type="EMBL" id="BDIP01004316">
    <property type="protein sequence ID" value="GIQ88709.1"/>
    <property type="molecule type" value="Genomic_DNA"/>
</dbReference>
<proteinExistence type="predicted"/>
<feature type="region of interest" description="Disordered" evidence="1">
    <location>
        <begin position="65"/>
        <end position="85"/>
    </location>
</feature>
<reference evidence="2 3" key="1">
    <citation type="journal article" date="2018" name="PLoS ONE">
        <title>The draft genome of Kipferlia bialata reveals reductive genome evolution in fornicate parasites.</title>
        <authorList>
            <person name="Tanifuji G."/>
            <person name="Takabayashi S."/>
            <person name="Kume K."/>
            <person name="Takagi M."/>
            <person name="Nakayama T."/>
            <person name="Kamikawa R."/>
            <person name="Inagaki Y."/>
            <person name="Hashimoto T."/>
        </authorList>
    </citation>
    <scope>NUCLEOTIDE SEQUENCE [LARGE SCALE GENOMIC DNA]</scope>
    <source>
        <strain evidence="2">NY0173</strain>
    </source>
</reference>
<dbReference type="AlphaFoldDB" id="A0A9K3GLZ5"/>
<accession>A0A9K3GLZ5</accession>
<dbReference type="Proteomes" id="UP000265618">
    <property type="component" value="Unassembled WGS sequence"/>
</dbReference>
<evidence type="ECO:0000256" key="1">
    <source>
        <dbReference type="SAM" id="MobiDB-lite"/>
    </source>
</evidence>
<evidence type="ECO:0000313" key="2">
    <source>
        <dbReference type="EMBL" id="GIQ88709.1"/>
    </source>
</evidence>
<protein>
    <submittedName>
        <fullName evidence="2">Uncharacterized protein</fullName>
    </submittedName>
</protein>
<evidence type="ECO:0000313" key="3">
    <source>
        <dbReference type="Proteomes" id="UP000265618"/>
    </source>
</evidence>
<organism evidence="2 3">
    <name type="scientific">Kipferlia bialata</name>
    <dbReference type="NCBI Taxonomy" id="797122"/>
    <lineage>
        <taxon>Eukaryota</taxon>
        <taxon>Metamonada</taxon>
        <taxon>Carpediemonas-like organisms</taxon>
        <taxon>Kipferlia</taxon>
    </lineage>
</organism>
<feature type="non-terminal residue" evidence="2">
    <location>
        <position position="1"/>
    </location>
</feature>
<sequence length="85" mass="9225">MGEPPTDGSQFTRHFPSFTDNATFADARGISYRDGHGFAVDDIGSAPNPSIASIFDMVPDLDNFSRPSTNRMQPAVQPVSLDMHP</sequence>
<keyword evidence="3" id="KW-1185">Reference proteome</keyword>